<reference evidence="1 2" key="1">
    <citation type="submission" date="2020-01" db="EMBL/GenBank/DDBJ databases">
        <title>Jiella pacifica sp. nov.</title>
        <authorList>
            <person name="Xue Z."/>
            <person name="Zhu S."/>
            <person name="Chen J."/>
            <person name="Yang J."/>
        </authorList>
    </citation>
    <scope>NUCLEOTIDE SEQUENCE [LARGE SCALE GENOMIC DNA]</scope>
    <source>
        <strain evidence="1 2">40Bstr34</strain>
    </source>
</reference>
<dbReference type="Proteomes" id="UP000469011">
    <property type="component" value="Unassembled WGS sequence"/>
</dbReference>
<proteinExistence type="predicted"/>
<gene>
    <name evidence="1" type="ORF">GTK09_22350</name>
</gene>
<comment type="caution">
    <text evidence="1">The sequence shown here is derived from an EMBL/GenBank/DDBJ whole genome shotgun (WGS) entry which is preliminary data.</text>
</comment>
<dbReference type="RefSeq" id="WP_163465616.1">
    <property type="nucleotide sequence ID" value="NZ_JAAAMG010000024.1"/>
</dbReference>
<protein>
    <submittedName>
        <fullName evidence="1">Uncharacterized protein</fullName>
    </submittedName>
</protein>
<accession>A0A6N9T717</accession>
<evidence type="ECO:0000313" key="1">
    <source>
        <dbReference type="EMBL" id="NDW07163.1"/>
    </source>
</evidence>
<name>A0A6N9T717_9HYPH</name>
<keyword evidence="2" id="KW-1185">Reference proteome</keyword>
<evidence type="ECO:0000313" key="2">
    <source>
        <dbReference type="Proteomes" id="UP000469011"/>
    </source>
</evidence>
<organism evidence="1 2">
    <name type="scientific">Jiella pacifica</name>
    <dbReference type="NCBI Taxonomy" id="2696469"/>
    <lineage>
        <taxon>Bacteria</taxon>
        <taxon>Pseudomonadati</taxon>
        <taxon>Pseudomonadota</taxon>
        <taxon>Alphaproteobacteria</taxon>
        <taxon>Hyphomicrobiales</taxon>
        <taxon>Aurantimonadaceae</taxon>
        <taxon>Jiella</taxon>
    </lineage>
</organism>
<dbReference type="EMBL" id="JAAAMG010000024">
    <property type="protein sequence ID" value="NDW07163.1"/>
    <property type="molecule type" value="Genomic_DNA"/>
</dbReference>
<sequence>MLILQQASPSTTAATAGDQASAPDAILAAATGVSGETGGVRLQASSSINNGLWDGKQKQDGVVQAALDYLDSDLFQSSDPQVKDTLKKLIAENGEEFAAKVQAEQSKNAGITLENAIVNAIGTTIRDNRGEFSAGEFVVGFKFTGGGMIENIADINGNSTYQSMMDDFHTAHAALLSARQSGETGLWSDAGSPPAEAAFSAWTDEWLTRFGFDLPE</sequence>
<dbReference type="AlphaFoldDB" id="A0A6N9T717"/>